<evidence type="ECO:0000256" key="1">
    <source>
        <dbReference type="SAM" id="MobiDB-lite"/>
    </source>
</evidence>
<feature type="compositionally biased region" description="Polar residues" evidence="1">
    <location>
        <begin position="79"/>
        <end position="91"/>
    </location>
</feature>
<accession>A0ABR1K0Z6</accession>
<keyword evidence="4" id="KW-1185">Reference proteome</keyword>
<keyword evidence="2" id="KW-0472">Membrane</keyword>
<feature type="region of interest" description="Disordered" evidence="1">
    <location>
        <begin position="63"/>
        <end position="91"/>
    </location>
</feature>
<dbReference type="Proteomes" id="UP001498398">
    <property type="component" value="Unassembled WGS sequence"/>
</dbReference>
<evidence type="ECO:0000256" key="2">
    <source>
        <dbReference type="SAM" id="Phobius"/>
    </source>
</evidence>
<evidence type="ECO:0000313" key="4">
    <source>
        <dbReference type="Proteomes" id="UP001498398"/>
    </source>
</evidence>
<keyword evidence="2" id="KW-0812">Transmembrane</keyword>
<sequence>MELEFTKDMLNKAELVHQFALQSLTHIIMTHNKQQIEKRSKRVYPLLNTSSEPDLDLSSHTYEEIPGSRSYPLNPISPPTQSNPSLSAMNVTPPSTPPAFVIAPQGPVHNAAPNQQGFNFAPLLEAPNPMPVINQPQLPLQSTVQSSHKTSVTALLTMGFFGASIAWSTVFSGTRGNIALLAWAACTFIVATVCAASASLLITSEEQIIEKHQRCYNPSSGS</sequence>
<gene>
    <name evidence="3" type="ORF">VKT23_002784</name>
</gene>
<keyword evidence="2" id="KW-1133">Transmembrane helix</keyword>
<feature type="transmembrane region" description="Helical" evidence="2">
    <location>
        <begin position="178"/>
        <end position="202"/>
    </location>
</feature>
<organism evidence="3 4">
    <name type="scientific">Marasmiellus scandens</name>
    <dbReference type="NCBI Taxonomy" id="2682957"/>
    <lineage>
        <taxon>Eukaryota</taxon>
        <taxon>Fungi</taxon>
        <taxon>Dikarya</taxon>
        <taxon>Basidiomycota</taxon>
        <taxon>Agaricomycotina</taxon>
        <taxon>Agaricomycetes</taxon>
        <taxon>Agaricomycetidae</taxon>
        <taxon>Agaricales</taxon>
        <taxon>Marasmiineae</taxon>
        <taxon>Omphalotaceae</taxon>
        <taxon>Marasmiellus</taxon>
    </lineage>
</organism>
<feature type="transmembrane region" description="Helical" evidence="2">
    <location>
        <begin position="152"/>
        <end position="172"/>
    </location>
</feature>
<comment type="caution">
    <text evidence="3">The sequence shown here is derived from an EMBL/GenBank/DDBJ whole genome shotgun (WGS) entry which is preliminary data.</text>
</comment>
<evidence type="ECO:0000313" key="3">
    <source>
        <dbReference type="EMBL" id="KAK7468274.1"/>
    </source>
</evidence>
<protein>
    <submittedName>
        <fullName evidence="3">Uncharacterized protein</fullName>
    </submittedName>
</protein>
<name>A0ABR1K0Z6_9AGAR</name>
<reference evidence="3 4" key="1">
    <citation type="submission" date="2024-01" db="EMBL/GenBank/DDBJ databases">
        <title>A draft genome for the cacao thread blight pathogen Marasmiellus scandens.</title>
        <authorList>
            <person name="Baruah I.K."/>
            <person name="Leung J."/>
            <person name="Bukari Y."/>
            <person name="Amoako-Attah I."/>
            <person name="Meinhardt L.W."/>
            <person name="Bailey B.A."/>
            <person name="Cohen S.P."/>
        </authorList>
    </citation>
    <scope>NUCLEOTIDE SEQUENCE [LARGE SCALE GENOMIC DNA]</scope>
    <source>
        <strain evidence="3 4">GH-19</strain>
    </source>
</reference>
<proteinExistence type="predicted"/>
<dbReference type="EMBL" id="JBANRG010000003">
    <property type="protein sequence ID" value="KAK7468274.1"/>
    <property type="molecule type" value="Genomic_DNA"/>
</dbReference>